<evidence type="ECO:0000256" key="4">
    <source>
        <dbReference type="ARBA" id="ARBA00023136"/>
    </source>
</evidence>
<feature type="transmembrane region" description="Helical" evidence="6">
    <location>
        <begin position="79"/>
        <end position="102"/>
    </location>
</feature>
<name>A0A6A5XCB8_9PLEO</name>
<feature type="transmembrane region" description="Helical" evidence="6">
    <location>
        <begin position="274"/>
        <end position="294"/>
    </location>
</feature>
<feature type="transmembrane region" description="Helical" evidence="6">
    <location>
        <begin position="437"/>
        <end position="459"/>
    </location>
</feature>
<feature type="compositionally biased region" description="Basic and acidic residues" evidence="5">
    <location>
        <begin position="37"/>
        <end position="50"/>
    </location>
</feature>
<comment type="subcellular location">
    <subcellularLocation>
        <location evidence="1">Membrane</location>
        <topology evidence="1">Multi-pass membrane protein</topology>
    </subcellularLocation>
</comment>
<feature type="transmembrane region" description="Helical" evidence="6">
    <location>
        <begin position="306"/>
        <end position="324"/>
    </location>
</feature>
<dbReference type="GO" id="GO:0016020">
    <property type="term" value="C:membrane"/>
    <property type="evidence" value="ECO:0007669"/>
    <property type="project" value="UniProtKB-SubCell"/>
</dbReference>
<feature type="transmembrane region" description="Helical" evidence="6">
    <location>
        <begin position="393"/>
        <end position="417"/>
    </location>
</feature>
<feature type="compositionally biased region" description="Polar residues" evidence="5">
    <location>
        <begin position="1"/>
        <end position="13"/>
    </location>
</feature>
<dbReference type="InterPro" id="IPR020846">
    <property type="entry name" value="MFS_dom"/>
</dbReference>
<evidence type="ECO:0000256" key="1">
    <source>
        <dbReference type="ARBA" id="ARBA00004141"/>
    </source>
</evidence>
<keyword evidence="2 6" id="KW-0812">Transmembrane</keyword>
<keyword evidence="4 6" id="KW-0472">Membrane</keyword>
<evidence type="ECO:0000256" key="2">
    <source>
        <dbReference type="ARBA" id="ARBA00022692"/>
    </source>
</evidence>
<dbReference type="PANTHER" id="PTHR42718">
    <property type="entry name" value="MAJOR FACILITATOR SUPERFAMILY MULTIDRUG TRANSPORTER MFSC"/>
    <property type="match status" value="1"/>
</dbReference>
<organism evidence="8 9">
    <name type="scientific">Aaosphaeria arxii CBS 175.79</name>
    <dbReference type="NCBI Taxonomy" id="1450172"/>
    <lineage>
        <taxon>Eukaryota</taxon>
        <taxon>Fungi</taxon>
        <taxon>Dikarya</taxon>
        <taxon>Ascomycota</taxon>
        <taxon>Pezizomycotina</taxon>
        <taxon>Dothideomycetes</taxon>
        <taxon>Pleosporomycetidae</taxon>
        <taxon>Pleosporales</taxon>
        <taxon>Pleosporales incertae sedis</taxon>
        <taxon>Aaosphaeria</taxon>
    </lineage>
</organism>
<dbReference type="PANTHER" id="PTHR42718:SF10">
    <property type="entry name" value="TRANSPORTER, PUTATIVE (AFU_ORTHOLOGUE AFUA_8G06760)-RELATED"/>
    <property type="match status" value="1"/>
</dbReference>
<dbReference type="EMBL" id="ML978075">
    <property type="protein sequence ID" value="KAF2010745.1"/>
    <property type="molecule type" value="Genomic_DNA"/>
</dbReference>
<dbReference type="PROSITE" id="PS50850">
    <property type="entry name" value="MFS"/>
    <property type="match status" value="1"/>
</dbReference>
<feature type="transmembrane region" description="Helical" evidence="6">
    <location>
        <begin position="234"/>
        <end position="254"/>
    </location>
</feature>
<feature type="transmembrane region" description="Helical" evidence="6">
    <location>
        <begin position="114"/>
        <end position="137"/>
    </location>
</feature>
<dbReference type="Pfam" id="PF07690">
    <property type="entry name" value="MFS_1"/>
    <property type="match status" value="1"/>
</dbReference>
<feature type="transmembrane region" description="Helical" evidence="6">
    <location>
        <begin position="203"/>
        <end position="222"/>
    </location>
</feature>
<evidence type="ECO:0000256" key="3">
    <source>
        <dbReference type="ARBA" id="ARBA00022989"/>
    </source>
</evidence>
<dbReference type="RefSeq" id="XP_033379084.1">
    <property type="nucleotide sequence ID" value="XM_033532371.1"/>
</dbReference>
<evidence type="ECO:0000256" key="5">
    <source>
        <dbReference type="SAM" id="MobiDB-lite"/>
    </source>
</evidence>
<dbReference type="Gene3D" id="1.20.1250.20">
    <property type="entry name" value="MFS general substrate transporter like domains"/>
    <property type="match status" value="1"/>
</dbReference>
<dbReference type="Proteomes" id="UP000799778">
    <property type="component" value="Unassembled WGS sequence"/>
</dbReference>
<dbReference type="SUPFAM" id="SSF103473">
    <property type="entry name" value="MFS general substrate transporter"/>
    <property type="match status" value="1"/>
</dbReference>
<feature type="transmembrane region" description="Helical" evidence="6">
    <location>
        <begin position="356"/>
        <end position="381"/>
    </location>
</feature>
<evidence type="ECO:0000259" key="7">
    <source>
        <dbReference type="PROSITE" id="PS50850"/>
    </source>
</evidence>
<feature type="domain" description="Major facilitator superfamily (MFS) profile" evidence="7">
    <location>
        <begin position="79"/>
        <end position="463"/>
    </location>
</feature>
<accession>A0A6A5XCB8</accession>
<feature type="transmembrane region" description="Helical" evidence="6">
    <location>
        <begin position="169"/>
        <end position="191"/>
    </location>
</feature>
<dbReference type="OrthoDB" id="2130629at2759"/>
<reference evidence="8" key="1">
    <citation type="journal article" date="2020" name="Stud. Mycol.">
        <title>101 Dothideomycetes genomes: a test case for predicting lifestyles and emergence of pathogens.</title>
        <authorList>
            <person name="Haridas S."/>
            <person name="Albert R."/>
            <person name="Binder M."/>
            <person name="Bloem J."/>
            <person name="Labutti K."/>
            <person name="Salamov A."/>
            <person name="Andreopoulos B."/>
            <person name="Baker S."/>
            <person name="Barry K."/>
            <person name="Bills G."/>
            <person name="Bluhm B."/>
            <person name="Cannon C."/>
            <person name="Castanera R."/>
            <person name="Culley D."/>
            <person name="Daum C."/>
            <person name="Ezra D."/>
            <person name="Gonzalez J."/>
            <person name="Henrissat B."/>
            <person name="Kuo A."/>
            <person name="Liang C."/>
            <person name="Lipzen A."/>
            <person name="Lutzoni F."/>
            <person name="Magnuson J."/>
            <person name="Mondo S."/>
            <person name="Nolan M."/>
            <person name="Ohm R."/>
            <person name="Pangilinan J."/>
            <person name="Park H.-J."/>
            <person name="Ramirez L."/>
            <person name="Alfaro M."/>
            <person name="Sun H."/>
            <person name="Tritt A."/>
            <person name="Yoshinaga Y."/>
            <person name="Zwiers L.-H."/>
            <person name="Turgeon B."/>
            <person name="Goodwin S."/>
            <person name="Spatafora J."/>
            <person name="Crous P."/>
            <person name="Grigoriev I."/>
        </authorList>
    </citation>
    <scope>NUCLEOTIDE SEQUENCE</scope>
    <source>
        <strain evidence="8">CBS 175.79</strain>
    </source>
</reference>
<feature type="transmembrane region" description="Helical" evidence="6">
    <location>
        <begin position="331"/>
        <end position="350"/>
    </location>
</feature>
<dbReference type="InterPro" id="IPR036259">
    <property type="entry name" value="MFS_trans_sf"/>
</dbReference>
<keyword evidence="3 6" id="KW-1133">Transmembrane helix</keyword>
<evidence type="ECO:0000256" key="6">
    <source>
        <dbReference type="SAM" id="Phobius"/>
    </source>
</evidence>
<feature type="region of interest" description="Disordered" evidence="5">
    <location>
        <begin position="1"/>
        <end position="60"/>
    </location>
</feature>
<feature type="transmembrane region" description="Helical" evidence="6">
    <location>
        <begin position="144"/>
        <end position="163"/>
    </location>
</feature>
<gene>
    <name evidence="8" type="ORF">BU24DRAFT_466525</name>
</gene>
<dbReference type="GeneID" id="54289768"/>
<evidence type="ECO:0000313" key="9">
    <source>
        <dbReference type="Proteomes" id="UP000799778"/>
    </source>
</evidence>
<keyword evidence="9" id="KW-1185">Reference proteome</keyword>
<evidence type="ECO:0000313" key="8">
    <source>
        <dbReference type="EMBL" id="KAF2010745.1"/>
    </source>
</evidence>
<dbReference type="AlphaFoldDB" id="A0A6A5XCB8"/>
<protein>
    <submittedName>
        <fullName evidence="8">MFS general substrate transporter</fullName>
    </submittedName>
</protein>
<proteinExistence type="predicted"/>
<dbReference type="InterPro" id="IPR011701">
    <property type="entry name" value="MFS"/>
</dbReference>
<sequence>MANKQSILMSFSTDGLDPSLLVPSSEMNNFRSENPSEEQKDKQRDTKQEQDNNVEAGESTTESTILAAGKLSTARRVSIIGILASLYVINTFGTGILVAALPRVALDVHLSEALIFWPVAVYNLAAGCLLLIFGAIADIVGTKLMWLTGTYLYIAFTLAVGFSRSGIQIIMFRTFQGASIAVSLPTTVSFITNTFPKGNWRNVAFATVGLGSPLGFALGLVLGGVFTDTIGWRWAYYIAAMMNFLISTAAIWLLPNIHQASHTDSRIRRLTRDIDWVGAIVISVGLGLLLFQQIEHTSALESSLRFIPHVCGGLFINVLTGYLVSRVHIQSLAVITAIVTAISPLLMATMPMNSNYWFAPFWALVLSPINPDALFTISNLVISDAFPDDTQSLAGGVFSEICQFGNSVGLAIIAVIARSVSERSDATTHEAWLMVGFRAAFWTIFAGCVIVIPLSFFGLRKGGLIGKKGPNANQQ</sequence>
<dbReference type="GO" id="GO:0022857">
    <property type="term" value="F:transmembrane transporter activity"/>
    <property type="evidence" value="ECO:0007669"/>
    <property type="project" value="InterPro"/>
</dbReference>